<evidence type="ECO:0000313" key="1">
    <source>
        <dbReference type="EMBL" id="KAJ8881776.1"/>
    </source>
</evidence>
<evidence type="ECO:0000313" key="2">
    <source>
        <dbReference type="Proteomes" id="UP001159363"/>
    </source>
</evidence>
<dbReference type="EMBL" id="JARBHB010000006">
    <property type="protein sequence ID" value="KAJ8881776.1"/>
    <property type="molecule type" value="Genomic_DNA"/>
</dbReference>
<dbReference type="Proteomes" id="UP001159363">
    <property type="component" value="Chromosome 5"/>
</dbReference>
<organism evidence="1 2">
    <name type="scientific">Dryococelus australis</name>
    <dbReference type="NCBI Taxonomy" id="614101"/>
    <lineage>
        <taxon>Eukaryota</taxon>
        <taxon>Metazoa</taxon>
        <taxon>Ecdysozoa</taxon>
        <taxon>Arthropoda</taxon>
        <taxon>Hexapoda</taxon>
        <taxon>Insecta</taxon>
        <taxon>Pterygota</taxon>
        <taxon>Neoptera</taxon>
        <taxon>Polyneoptera</taxon>
        <taxon>Phasmatodea</taxon>
        <taxon>Verophasmatodea</taxon>
        <taxon>Anareolatae</taxon>
        <taxon>Phasmatidae</taxon>
        <taxon>Eurycanthinae</taxon>
        <taxon>Dryococelus</taxon>
    </lineage>
</organism>
<accession>A0ABQ9HBT0</accession>
<comment type="caution">
    <text evidence="1">The sequence shown here is derived from an EMBL/GenBank/DDBJ whole genome shotgun (WGS) entry which is preliminary data.</text>
</comment>
<name>A0ABQ9HBT0_9NEOP</name>
<proteinExistence type="predicted"/>
<reference evidence="1 2" key="1">
    <citation type="submission" date="2023-02" db="EMBL/GenBank/DDBJ databases">
        <title>LHISI_Scaffold_Assembly.</title>
        <authorList>
            <person name="Stuart O.P."/>
            <person name="Cleave R."/>
            <person name="Magrath M.J.L."/>
            <person name="Mikheyev A.S."/>
        </authorList>
    </citation>
    <scope>NUCLEOTIDE SEQUENCE [LARGE SCALE GENOMIC DNA]</scope>
    <source>
        <strain evidence="1">Daus_M_001</strain>
        <tissue evidence="1">Leg muscle</tissue>
    </source>
</reference>
<gene>
    <name evidence="1" type="ORF">PR048_018262</name>
</gene>
<keyword evidence="2" id="KW-1185">Reference proteome</keyword>
<sequence length="394" mass="44085">MSDNGGASRNLTRHVIGRRERYAARGFVVYTMHVPVRTAFRRAHRWGNFDGSKRERKLSTVGGRCYAGCYLGEFSRACPGITAVWTNVDRASTPFRNNSRLLAAVDISLMWRRPNVVRRGRPFAATPYPTVVLHIPRGVAMFTMCQGRSLDNYTYWLPGGGRAATQHCNAMFYATYLSYLKPRGINHKTFSSLGAEVAERLSLLASHHGEPGSIASRVAHGLSYVGIMPDDTAVAILLASHHGHGESDSTAGGVNDTDIRIWETRQALLLAKNNQTHQTREDFQRFDSKGVKELRTDYTNVAGKDGQRVYLKAMPRKVTETILKPRQRWGGGKKRLPPFPYVKVPAGNLTHLGLERDEWSEYYTTVVPIKQFTTILNVVVRNRLNLIVVAAGKM</sequence>
<protein>
    <submittedName>
        <fullName evidence="1">Uncharacterized protein</fullName>
    </submittedName>
</protein>